<name>A0ABD3IGQ1_9MARC</name>
<dbReference type="InterPro" id="IPR012337">
    <property type="entry name" value="RNaseH-like_sf"/>
</dbReference>
<dbReference type="AlphaFoldDB" id="A0ABD3IGQ1"/>
<gene>
    <name evidence="5" type="ORF">R1sor_019751</name>
</gene>
<keyword evidence="1" id="KW-0540">Nuclease</keyword>
<keyword evidence="6" id="KW-1185">Reference proteome</keyword>
<dbReference type="SMART" id="SM00479">
    <property type="entry name" value="EXOIII"/>
    <property type="match status" value="1"/>
</dbReference>
<dbReference type="InterPro" id="IPR036397">
    <property type="entry name" value="RNaseH_sf"/>
</dbReference>
<evidence type="ECO:0000256" key="3">
    <source>
        <dbReference type="ARBA" id="ARBA00022839"/>
    </source>
</evidence>
<evidence type="ECO:0000313" key="5">
    <source>
        <dbReference type="EMBL" id="KAL3701729.1"/>
    </source>
</evidence>
<protein>
    <recommendedName>
        <fullName evidence="4">Exonuclease domain-containing protein</fullName>
    </recommendedName>
</protein>
<evidence type="ECO:0000256" key="1">
    <source>
        <dbReference type="ARBA" id="ARBA00022722"/>
    </source>
</evidence>
<sequence length="417" mass="47516">MAIPAKISHLCPCLSLSRWLPAVCSVSSPQRTQSHFQRFPSSDAIRIRAQTSSFNTDGVGAGRVSSGSRNLAVVWGNPFNLSAFGVRLETRKFENDRVNFSTERSLDRVAEEGYGVYGQPSDPTLESVPPWKGIISPAVPEPAVSELPKVPPEAAAERKWSRKRMCYYFSQGLCTLMEDEEHLSKFSHEYPDMSVRADDIEKLKPQPFSHFLVLDLEGRVEILEFPVVMLDAKTLEVVDRFHRFVRPCKMSEEWIADYIRNKYGKWGLERVWHDTAIPFTQVLPEFESWLEKHGLFDTKDPAKLQTAAFVTCGNWDIKTKIPEQCVTSSIEVPPYFNEWINLKDIYFNFYKFRASGMLAMMKGLKMPMQGTHHVGLDDAHNITRVLQRMLGHGVVMQISAKRKAGGAVSFTFRFRIK</sequence>
<dbReference type="GO" id="GO:0004527">
    <property type="term" value="F:exonuclease activity"/>
    <property type="evidence" value="ECO:0007669"/>
    <property type="project" value="UniProtKB-KW"/>
</dbReference>
<dbReference type="InterPro" id="IPR047201">
    <property type="entry name" value="ERI-1_3'hExo-like"/>
</dbReference>
<dbReference type="Gene3D" id="3.30.420.10">
    <property type="entry name" value="Ribonuclease H-like superfamily/Ribonuclease H"/>
    <property type="match status" value="1"/>
</dbReference>
<dbReference type="InterPro" id="IPR051274">
    <property type="entry name" value="3-5_Exoribonuclease"/>
</dbReference>
<dbReference type="PANTHER" id="PTHR23044:SF61">
    <property type="entry name" value="3'-5' EXORIBONUCLEASE 1-RELATED"/>
    <property type="match status" value="1"/>
</dbReference>
<evidence type="ECO:0000256" key="2">
    <source>
        <dbReference type="ARBA" id="ARBA00022801"/>
    </source>
</evidence>
<dbReference type="Proteomes" id="UP001633002">
    <property type="component" value="Unassembled WGS sequence"/>
</dbReference>
<reference evidence="5 6" key="1">
    <citation type="submission" date="2024-09" db="EMBL/GenBank/DDBJ databases">
        <title>Chromosome-scale assembly of Riccia sorocarpa.</title>
        <authorList>
            <person name="Paukszto L."/>
        </authorList>
    </citation>
    <scope>NUCLEOTIDE SEQUENCE [LARGE SCALE GENOMIC DNA]</scope>
    <source>
        <strain evidence="5">LP-2024</strain>
        <tissue evidence="5">Aerial parts of the thallus</tissue>
    </source>
</reference>
<keyword evidence="3" id="KW-0269">Exonuclease</keyword>
<accession>A0ABD3IGQ1</accession>
<dbReference type="SUPFAM" id="SSF53098">
    <property type="entry name" value="Ribonuclease H-like"/>
    <property type="match status" value="1"/>
</dbReference>
<evidence type="ECO:0000259" key="4">
    <source>
        <dbReference type="SMART" id="SM00479"/>
    </source>
</evidence>
<keyword evidence="2" id="KW-0378">Hydrolase</keyword>
<comment type="caution">
    <text evidence="5">The sequence shown here is derived from an EMBL/GenBank/DDBJ whole genome shotgun (WGS) entry which is preliminary data.</text>
</comment>
<evidence type="ECO:0000313" key="6">
    <source>
        <dbReference type="Proteomes" id="UP001633002"/>
    </source>
</evidence>
<dbReference type="PANTHER" id="PTHR23044">
    <property type="entry name" value="3'-5' EXONUCLEASE ERI1-RELATED"/>
    <property type="match status" value="1"/>
</dbReference>
<feature type="domain" description="Exonuclease" evidence="4">
    <location>
        <begin position="210"/>
        <end position="395"/>
    </location>
</feature>
<dbReference type="InterPro" id="IPR013520">
    <property type="entry name" value="Ribonucl_H"/>
</dbReference>
<dbReference type="Pfam" id="PF00929">
    <property type="entry name" value="RNase_T"/>
    <property type="match status" value="1"/>
</dbReference>
<dbReference type="CDD" id="cd06133">
    <property type="entry name" value="ERI-1_3'hExo_like"/>
    <property type="match status" value="1"/>
</dbReference>
<proteinExistence type="predicted"/>
<organism evidence="5 6">
    <name type="scientific">Riccia sorocarpa</name>
    <dbReference type="NCBI Taxonomy" id="122646"/>
    <lineage>
        <taxon>Eukaryota</taxon>
        <taxon>Viridiplantae</taxon>
        <taxon>Streptophyta</taxon>
        <taxon>Embryophyta</taxon>
        <taxon>Marchantiophyta</taxon>
        <taxon>Marchantiopsida</taxon>
        <taxon>Marchantiidae</taxon>
        <taxon>Marchantiales</taxon>
        <taxon>Ricciaceae</taxon>
        <taxon>Riccia</taxon>
    </lineage>
</organism>
<dbReference type="EMBL" id="JBJQOH010000001">
    <property type="protein sequence ID" value="KAL3701729.1"/>
    <property type="molecule type" value="Genomic_DNA"/>
</dbReference>